<dbReference type="InterPro" id="IPR041588">
    <property type="entry name" value="Integrase_H2C2"/>
</dbReference>
<evidence type="ECO:0000256" key="1">
    <source>
        <dbReference type="SAM" id="MobiDB-lite"/>
    </source>
</evidence>
<dbReference type="InterPro" id="IPR040676">
    <property type="entry name" value="DUF5641"/>
</dbReference>
<sequence>MCLQTGKRSGIIEEVPGDDWDSGHYLPHRPVFKEHSTTPVRPVFDASAKEKGHPSLNQCLETGPNLIELIPSVLLRFREGKIGLIADIKKAFLQISIDPTDRDSVRFLWKDTDGRMKIFRHARVPFGVCSSPFLLGAVLEHHLDRCLRMIHEGALSFERNVVEQLRRCLYVDNYVGSVAQIDDIQPFIDQAKSIFAIACFDLRGWTYTEPDLADHGETPVLGLIWDRKSDILKINLPSFDDMKPCRISRRMLLSAVQRLYDPIGIVCPVTVIPKKLVQQAWLSGGDWDSPVENAVREEFLEWIHELPALKDVSVPRWVTNFDLEGSVMTLHTFCDASKLAYAAVIFLRVELRGDVHVHLVAAKSRVAPVKATTIPRLELLAATVGARLCKSVLNVLKNISTTYYWSDSSTALTWIKRDEPWGVFVGNRVNEIRTLSDPSDWRHIPGIFNPADLASRGCSPNVFLKTNWWEGPQWLSYSEDQWPVSSVEIDEDEVLLEKRKTSISALGETKEPFSAFLLGNAMSNYWKIIKVIGWIVRFWKNSRHGVCRARGRLTLDELELAEKWVLRLVQLEAFNGLDDVSIRKLKPQNKDGLLRVRTKIWARKDSPDFRAPIILPSNHIIVERLILHVHRRNGHIVGQALLNRLRERYWIVRGRQAIRRILKKCVVCQRFAAQNLDTESPPLPEDRVRDARVFEVVGTDFAGPLYLADGNKIWICIFTCAIYRAVHLDLVSSLSTEAFMMAFRRFVARRGRPSIIYSDNGTNFRGMANALKTIDWEQVSEFSKADQIEWRFNPPTAAWWGGFWERMIQTLKVLLRKILGRSSLNFEELYTIICDCESLINSRPITYVSEDPTDPLPISPQMFLHEIMEIGVPDCDQLNSKSLNRRIKYRQAKAEELRQRFRSEYLGGLTFASKDSTNTRGPRIGEVVVLGNDSAKRLDWPLAVVEGLTYGRDGRVRLVDVRTAEGKLSRPIQRIYPLEIDSDVGSDQGQQTKLESRDNGGVTLEEVDPPDSTKKTIYSATTRCGRLVKVPARYL</sequence>
<reference evidence="3" key="2">
    <citation type="submission" date="2014-07" db="EMBL/GenBank/DDBJ databases">
        <authorList>
            <person name="Hull J."/>
        </authorList>
    </citation>
    <scope>NUCLEOTIDE SEQUENCE</scope>
</reference>
<dbReference type="InterPro" id="IPR043502">
    <property type="entry name" value="DNA/RNA_pol_sf"/>
</dbReference>
<dbReference type="GO" id="GO:0015074">
    <property type="term" value="P:DNA integration"/>
    <property type="evidence" value="ECO:0007669"/>
    <property type="project" value="InterPro"/>
</dbReference>
<dbReference type="PROSITE" id="PS50994">
    <property type="entry name" value="INTEGRASE"/>
    <property type="match status" value="1"/>
</dbReference>
<feature type="domain" description="Integrase catalytic" evidence="2">
    <location>
        <begin position="680"/>
        <end position="868"/>
    </location>
</feature>
<dbReference type="Pfam" id="PF17921">
    <property type="entry name" value="Integrase_H2C2"/>
    <property type="match status" value="1"/>
</dbReference>
<evidence type="ECO:0000313" key="3">
    <source>
        <dbReference type="EMBL" id="JAG01651.1"/>
    </source>
</evidence>
<dbReference type="Gene3D" id="3.10.10.10">
    <property type="entry name" value="HIV Type 1 Reverse Transcriptase, subunit A, domain 1"/>
    <property type="match status" value="1"/>
</dbReference>
<proteinExistence type="predicted"/>
<evidence type="ECO:0000259" key="2">
    <source>
        <dbReference type="PROSITE" id="PS50994"/>
    </source>
</evidence>
<dbReference type="GO" id="GO:0042575">
    <property type="term" value="C:DNA polymerase complex"/>
    <property type="evidence" value="ECO:0007669"/>
    <property type="project" value="UniProtKB-ARBA"/>
</dbReference>
<dbReference type="AlphaFoldDB" id="A0A0A9W2L7"/>
<dbReference type="EMBL" id="GBHO01041953">
    <property type="protein sequence ID" value="JAG01651.1"/>
    <property type="molecule type" value="Transcribed_RNA"/>
</dbReference>
<dbReference type="PANTHER" id="PTHR47331:SF1">
    <property type="entry name" value="GAG-LIKE PROTEIN"/>
    <property type="match status" value="1"/>
</dbReference>
<dbReference type="Pfam" id="PF05380">
    <property type="entry name" value="Peptidase_A17"/>
    <property type="match status" value="1"/>
</dbReference>
<dbReference type="SUPFAM" id="SSF53098">
    <property type="entry name" value="Ribonuclease H-like"/>
    <property type="match status" value="1"/>
</dbReference>
<organism evidence="3">
    <name type="scientific">Lygus hesperus</name>
    <name type="common">Western plant bug</name>
    <dbReference type="NCBI Taxonomy" id="30085"/>
    <lineage>
        <taxon>Eukaryota</taxon>
        <taxon>Metazoa</taxon>
        <taxon>Ecdysozoa</taxon>
        <taxon>Arthropoda</taxon>
        <taxon>Hexapoda</taxon>
        <taxon>Insecta</taxon>
        <taxon>Pterygota</taxon>
        <taxon>Neoptera</taxon>
        <taxon>Paraneoptera</taxon>
        <taxon>Hemiptera</taxon>
        <taxon>Heteroptera</taxon>
        <taxon>Panheteroptera</taxon>
        <taxon>Cimicomorpha</taxon>
        <taxon>Miridae</taxon>
        <taxon>Mirini</taxon>
        <taxon>Lygus</taxon>
    </lineage>
</organism>
<dbReference type="InterPro" id="IPR008042">
    <property type="entry name" value="Retrotrans_Pao"/>
</dbReference>
<dbReference type="Gene3D" id="3.30.70.270">
    <property type="match status" value="1"/>
</dbReference>
<dbReference type="InterPro" id="IPR012337">
    <property type="entry name" value="RNaseH-like_sf"/>
</dbReference>
<dbReference type="GO" id="GO:0003676">
    <property type="term" value="F:nucleic acid binding"/>
    <property type="evidence" value="ECO:0007669"/>
    <property type="project" value="InterPro"/>
</dbReference>
<dbReference type="Pfam" id="PF18701">
    <property type="entry name" value="DUF5641"/>
    <property type="match status" value="1"/>
</dbReference>
<dbReference type="GO" id="GO:0071897">
    <property type="term" value="P:DNA biosynthetic process"/>
    <property type="evidence" value="ECO:0007669"/>
    <property type="project" value="UniProtKB-ARBA"/>
</dbReference>
<dbReference type="PANTHER" id="PTHR47331">
    <property type="entry name" value="PHD-TYPE DOMAIN-CONTAINING PROTEIN"/>
    <property type="match status" value="1"/>
</dbReference>
<dbReference type="InterPro" id="IPR043128">
    <property type="entry name" value="Rev_trsase/Diguanyl_cyclase"/>
</dbReference>
<dbReference type="SUPFAM" id="SSF56672">
    <property type="entry name" value="DNA/RNA polymerases"/>
    <property type="match status" value="1"/>
</dbReference>
<dbReference type="InterPro" id="IPR001584">
    <property type="entry name" value="Integrase_cat-core"/>
</dbReference>
<reference evidence="3" key="1">
    <citation type="journal article" date="2014" name="PLoS ONE">
        <title>Transcriptome-Based Identification of ABC Transporters in the Western Tarnished Plant Bug Lygus hesperus.</title>
        <authorList>
            <person name="Hull J.J."/>
            <person name="Chaney K."/>
            <person name="Geib S.M."/>
            <person name="Fabrick J.A."/>
            <person name="Brent C.S."/>
            <person name="Walsh D."/>
            <person name="Lavine L.C."/>
        </authorList>
    </citation>
    <scope>NUCLEOTIDE SEQUENCE</scope>
</reference>
<dbReference type="Gene3D" id="1.10.340.70">
    <property type="match status" value="1"/>
</dbReference>
<accession>A0A0A9W2L7</accession>
<dbReference type="Gene3D" id="3.30.420.10">
    <property type="entry name" value="Ribonuclease H-like superfamily/Ribonuclease H"/>
    <property type="match status" value="1"/>
</dbReference>
<gene>
    <name evidence="3" type="primary">pol_324</name>
    <name evidence="3" type="ORF">CM83_53282</name>
</gene>
<name>A0A0A9W2L7_LYGHE</name>
<feature type="region of interest" description="Disordered" evidence="1">
    <location>
        <begin position="981"/>
        <end position="1013"/>
    </location>
</feature>
<dbReference type="InterPro" id="IPR036397">
    <property type="entry name" value="RNaseH_sf"/>
</dbReference>
<protein>
    <submittedName>
        <fullName evidence="3">Pro-Pol polyprotein</fullName>
    </submittedName>
</protein>